<evidence type="ECO:0000313" key="2">
    <source>
        <dbReference type="Proteomes" id="UP000004642"/>
    </source>
</evidence>
<dbReference type="Proteomes" id="UP000004642">
    <property type="component" value="Unassembled WGS sequence"/>
</dbReference>
<comment type="caution">
    <text evidence="1">The sequence shown here is derived from an EMBL/GenBank/DDBJ whole genome shotgun (WGS) entry which is preliminary data.</text>
</comment>
<name>G5LNR8_SALET</name>
<accession>G5LNR8</accession>
<gene>
    <name evidence="1" type="ORF">LTSEALA_2304</name>
</gene>
<evidence type="ECO:0000313" key="1">
    <source>
        <dbReference type="EMBL" id="EHC39672.1"/>
    </source>
</evidence>
<dbReference type="AlphaFoldDB" id="G5LNR8"/>
<organism evidence="1 2">
    <name type="scientific">Salmonella enterica subsp. enterica serovar Alachua str. R6-377</name>
    <dbReference type="NCBI Taxonomy" id="913241"/>
    <lineage>
        <taxon>Bacteria</taxon>
        <taxon>Pseudomonadati</taxon>
        <taxon>Pseudomonadota</taxon>
        <taxon>Gammaproteobacteria</taxon>
        <taxon>Enterobacterales</taxon>
        <taxon>Enterobacteriaceae</taxon>
        <taxon>Salmonella</taxon>
    </lineage>
</organism>
<protein>
    <submittedName>
        <fullName evidence="1">Uncharacterized protein</fullName>
    </submittedName>
</protein>
<proteinExistence type="predicted"/>
<dbReference type="EMBL" id="AFCJ01000993">
    <property type="protein sequence ID" value="EHC39672.1"/>
    <property type="molecule type" value="Genomic_DNA"/>
</dbReference>
<reference evidence="1 2" key="1">
    <citation type="journal article" date="2011" name="BMC Genomics">
        <title>Genome sequencing reveals diversification of virulence factor content and possible host adaptation in distinct subpopulations of Salmonella enterica.</title>
        <authorList>
            <person name="den Bakker H.C."/>
            <person name="Moreno Switt A.I."/>
            <person name="Govoni G."/>
            <person name="Cummings C.A."/>
            <person name="Ranieri M.L."/>
            <person name="Degoricija L."/>
            <person name="Hoelzer K."/>
            <person name="Rodriguez-Rivera L.D."/>
            <person name="Brown S."/>
            <person name="Bolchacova E."/>
            <person name="Furtado M.R."/>
            <person name="Wiedmann M."/>
        </authorList>
    </citation>
    <scope>NUCLEOTIDE SEQUENCE [LARGE SCALE GENOMIC DNA]</scope>
    <source>
        <strain evidence="1 2">R6-377</strain>
    </source>
</reference>
<sequence length="37" mass="4109">MVASAETPNEKLQKEALNGCDKYQGINRSINKSCNRP</sequence>